<sequence>MEKIDDDIKNEVRAHINSIPRIESHYLRAQTCKEFIEGGKTIAELHRDDKLQCEADGKPFANYHLYSDIFNTKFNISFFIPKKDQCNLCYLYNNAIGDEKEELQSEYYEHQEEKNCLELKRTTTK</sequence>
<keyword evidence="3" id="KW-1185">Reference proteome</keyword>
<protein>
    <submittedName>
        <fullName evidence="2">Uncharacterized protein</fullName>
    </submittedName>
</protein>
<feature type="coiled-coil region" evidence="1">
    <location>
        <begin position="93"/>
        <end position="120"/>
    </location>
</feature>
<evidence type="ECO:0000256" key="1">
    <source>
        <dbReference type="SAM" id="Coils"/>
    </source>
</evidence>
<evidence type="ECO:0000313" key="2">
    <source>
        <dbReference type="EMBL" id="KAJ8967717.1"/>
    </source>
</evidence>
<dbReference type="AlphaFoldDB" id="A0AAV8ZRM5"/>
<keyword evidence="1" id="KW-0175">Coiled coil</keyword>
<dbReference type="Proteomes" id="UP001162156">
    <property type="component" value="Unassembled WGS sequence"/>
</dbReference>
<evidence type="ECO:0000313" key="3">
    <source>
        <dbReference type="Proteomes" id="UP001162156"/>
    </source>
</evidence>
<dbReference type="EMBL" id="JANEYF010000835">
    <property type="protein sequence ID" value="KAJ8967717.1"/>
    <property type="molecule type" value="Genomic_DNA"/>
</dbReference>
<comment type="caution">
    <text evidence="2">The sequence shown here is derived from an EMBL/GenBank/DDBJ whole genome shotgun (WGS) entry which is preliminary data.</text>
</comment>
<dbReference type="PANTHER" id="PTHR10773">
    <property type="entry name" value="DNA-DIRECTED RNA POLYMERASES I, II, AND III SUBUNIT RPABC2"/>
    <property type="match status" value="1"/>
</dbReference>
<reference evidence="2" key="1">
    <citation type="journal article" date="2023" name="Insect Mol. Biol.">
        <title>Genome sequencing provides insights into the evolution of gene families encoding plant cell wall-degrading enzymes in longhorned beetles.</title>
        <authorList>
            <person name="Shin N.R."/>
            <person name="Okamura Y."/>
            <person name="Kirsch R."/>
            <person name="Pauchet Y."/>
        </authorList>
    </citation>
    <scope>NUCLEOTIDE SEQUENCE</scope>
    <source>
        <strain evidence="2">RBIC_L_NR</strain>
    </source>
</reference>
<name>A0AAV8ZRM5_9CUCU</name>
<organism evidence="2 3">
    <name type="scientific">Rhamnusium bicolor</name>
    <dbReference type="NCBI Taxonomy" id="1586634"/>
    <lineage>
        <taxon>Eukaryota</taxon>
        <taxon>Metazoa</taxon>
        <taxon>Ecdysozoa</taxon>
        <taxon>Arthropoda</taxon>
        <taxon>Hexapoda</taxon>
        <taxon>Insecta</taxon>
        <taxon>Pterygota</taxon>
        <taxon>Neoptera</taxon>
        <taxon>Endopterygota</taxon>
        <taxon>Coleoptera</taxon>
        <taxon>Polyphaga</taxon>
        <taxon>Cucujiformia</taxon>
        <taxon>Chrysomeloidea</taxon>
        <taxon>Cerambycidae</taxon>
        <taxon>Lepturinae</taxon>
        <taxon>Rhagiini</taxon>
        <taxon>Rhamnusium</taxon>
    </lineage>
</organism>
<gene>
    <name evidence="2" type="ORF">NQ314_002663</name>
</gene>
<proteinExistence type="predicted"/>
<dbReference type="PANTHER" id="PTHR10773:SF19">
    <property type="match status" value="1"/>
</dbReference>
<accession>A0AAV8ZRM5</accession>